<dbReference type="EMBL" id="JACIJG010000009">
    <property type="protein sequence ID" value="MBB5702842.1"/>
    <property type="molecule type" value="Genomic_DNA"/>
</dbReference>
<comment type="caution">
    <text evidence="2">The sequence shown here is derived from an EMBL/GenBank/DDBJ whole genome shotgun (WGS) entry which is preliminary data.</text>
</comment>
<sequence>MKIGLLGQFGSGNTGNDGSLEAMLQLLKRNCPDARIVCICSKPEIVASNFRIDARPVAQALPSNRLLAAINEALMHYPRRAVGFGAAFLLARRLDLIIVPGTGILDDFNENPFGWPFTMLRWSLAAKLAGTRLAFVSIGAGPVRHPLSRFFIRQASSLSPFRSYRDQVSHDFMKGLGVDSRRDFVSADIAFALPTAPESQLDENRLGESQRVGIGVMTYRGWRKSAEDGAAIYDGYLGKMTALIGNLLAAGRKVRLLIGDKGDMEAAKDILARLGPEEAEKVIFEPSASLHDLMDQIARTDIVVASRYHNIVCALAMKRPAISVAYASKNDALLHDSGLDAFCHHIESFDPQTVLSQIDGMFEERERLVAGVETGVERYRDRLAQQEETLRAAFFENIRQPA</sequence>
<evidence type="ECO:0000313" key="2">
    <source>
        <dbReference type="EMBL" id="MBB5702842.1"/>
    </source>
</evidence>
<protein>
    <submittedName>
        <fullName evidence="2">Polysaccharide pyruvyl transferase WcaK-like protein</fullName>
    </submittedName>
</protein>
<accession>A0A7W9AYA7</accession>
<dbReference type="InterPro" id="IPR007345">
    <property type="entry name" value="Polysacch_pyruvyl_Trfase"/>
</dbReference>
<organism evidence="2 3">
    <name type="scientific">Brucella daejeonensis</name>
    <dbReference type="NCBI Taxonomy" id="659015"/>
    <lineage>
        <taxon>Bacteria</taxon>
        <taxon>Pseudomonadati</taxon>
        <taxon>Pseudomonadota</taxon>
        <taxon>Alphaproteobacteria</taxon>
        <taxon>Hyphomicrobiales</taxon>
        <taxon>Brucellaceae</taxon>
        <taxon>Brucella/Ochrobactrum group</taxon>
        <taxon>Brucella</taxon>
    </lineage>
</organism>
<proteinExistence type="predicted"/>
<reference evidence="2 3" key="1">
    <citation type="submission" date="2020-08" db="EMBL/GenBank/DDBJ databases">
        <title>Genomic Encyclopedia of Type Strains, Phase IV (KMG-IV): sequencing the most valuable type-strain genomes for metagenomic binning, comparative biology and taxonomic classification.</title>
        <authorList>
            <person name="Goeker M."/>
        </authorList>
    </citation>
    <scope>NUCLEOTIDE SEQUENCE [LARGE SCALE GENOMIC DNA]</scope>
    <source>
        <strain evidence="2 3">DSM 26944</strain>
    </source>
</reference>
<dbReference type="PANTHER" id="PTHR36836">
    <property type="entry name" value="COLANIC ACID BIOSYNTHESIS PROTEIN WCAK"/>
    <property type="match status" value="1"/>
</dbReference>
<keyword evidence="2" id="KW-0808">Transferase</keyword>
<dbReference type="AlphaFoldDB" id="A0A7W9AYA7"/>
<evidence type="ECO:0000313" key="3">
    <source>
        <dbReference type="Proteomes" id="UP000555546"/>
    </source>
</evidence>
<name>A0A7W9AYA7_9HYPH</name>
<dbReference type="Pfam" id="PF04230">
    <property type="entry name" value="PS_pyruv_trans"/>
    <property type="match status" value="1"/>
</dbReference>
<dbReference type="RefSeq" id="WP_183653353.1">
    <property type="nucleotide sequence ID" value="NZ_JACIJG010000009.1"/>
</dbReference>
<dbReference type="Proteomes" id="UP000555546">
    <property type="component" value="Unassembled WGS sequence"/>
</dbReference>
<evidence type="ECO:0000259" key="1">
    <source>
        <dbReference type="Pfam" id="PF04230"/>
    </source>
</evidence>
<dbReference type="SUPFAM" id="SSF53756">
    <property type="entry name" value="UDP-Glycosyltransferase/glycogen phosphorylase"/>
    <property type="match status" value="1"/>
</dbReference>
<keyword evidence="3" id="KW-1185">Reference proteome</keyword>
<dbReference type="PANTHER" id="PTHR36836:SF1">
    <property type="entry name" value="COLANIC ACID BIOSYNTHESIS PROTEIN WCAK"/>
    <property type="match status" value="1"/>
</dbReference>
<feature type="domain" description="Polysaccharide pyruvyl transferase" evidence="1">
    <location>
        <begin position="13"/>
        <end position="327"/>
    </location>
</feature>
<dbReference type="GO" id="GO:0016740">
    <property type="term" value="F:transferase activity"/>
    <property type="evidence" value="ECO:0007669"/>
    <property type="project" value="UniProtKB-KW"/>
</dbReference>
<gene>
    <name evidence="2" type="ORF">FHS76_002731</name>
</gene>